<keyword evidence="9" id="KW-1185">Reference proteome</keyword>
<dbReference type="InterPro" id="IPR058245">
    <property type="entry name" value="NreC/VraR/RcsB-like_REC"/>
</dbReference>
<proteinExistence type="predicted"/>
<dbReference type="InterPro" id="IPR001789">
    <property type="entry name" value="Sig_transdc_resp-reg_receiver"/>
</dbReference>
<evidence type="ECO:0000259" key="6">
    <source>
        <dbReference type="PROSITE" id="PS50043"/>
    </source>
</evidence>
<accession>A0A177HYN2</accession>
<dbReference type="OrthoDB" id="9808843at2"/>
<dbReference type="STRING" id="1716141.STSP_11850"/>
<feature type="domain" description="Response regulatory" evidence="7">
    <location>
        <begin position="6"/>
        <end position="128"/>
    </location>
</feature>
<keyword evidence="4" id="KW-0804">Transcription</keyword>
<organism evidence="8 9">
    <name type="scientific">Streptomyces jeddahensis</name>
    <dbReference type="NCBI Taxonomy" id="1716141"/>
    <lineage>
        <taxon>Bacteria</taxon>
        <taxon>Bacillati</taxon>
        <taxon>Actinomycetota</taxon>
        <taxon>Actinomycetes</taxon>
        <taxon>Kitasatosporales</taxon>
        <taxon>Streptomycetaceae</taxon>
        <taxon>Streptomyces</taxon>
    </lineage>
</organism>
<dbReference type="GO" id="GO:0003677">
    <property type="term" value="F:DNA binding"/>
    <property type="evidence" value="ECO:0007669"/>
    <property type="project" value="UniProtKB-KW"/>
</dbReference>
<dbReference type="PANTHER" id="PTHR43214">
    <property type="entry name" value="TWO-COMPONENT RESPONSE REGULATOR"/>
    <property type="match status" value="1"/>
</dbReference>
<evidence type="ECO:0000256" key="1">
    <source>
        <dbReference type="ARBA" id="ARBA00022553"/>
    </source>
</evidence>
<dbReference type="CDD" id="cd06170">
    <property type="entry name" value="LuxR_C_like"/>
    <property type="match status" value="1"/>
</dbReference>
<dbReference type="GO" id="GO:0000160">
    <property type="term" value="P:phosphorelay signal transduction system"/>
    <property type="evidence" value="ECO:0007669"/>
    <property type="project" value="InterPro"/>
</dbReference>
<feature type="modified residue" description="4-aspartylphosphate" evidence="5">
    <location>
        <position position="56"/>
    </location>
</feature>
<evidence type="ECO:0000256" key="5">
    <source>
        <dbReference type="PROSITE-ProRule" id="PRU00169"/>
    </source>
</evidence>
<dbReference type="PRINTS" id="PR00038">
    <property type="entry name" value="HTHLUXR"/>
</dbReference>
<dbReference type="SUPFAM" id="SSF52172">
    <property type="entry name" value="CheY-like"/>
    <property type="match status" value="1"/>
</dbReference>
<gene>
    <name evidence="8" type="primary">nreC_1</name>
    <name evidence="8" type="ORF">STSP_11850</name>
</gene>
<dbReference type="SMART" id="SM00448">
    <property type="entry name" value="REC"/>
    <property type="match status" value="1"/>
</dbReference>
<dbReference type="RefSeq" id="WP_067272955.1">
    <property type="nucleotide sequence ID" value="NZ_LOHS01000043.1"/>
</dbReference>
<dbReference type="SMART" id="SM00421">
    <property type="entry name" value="HTH_LUXR"/>
    <property type="match status" value="1"/>
</dbReference>
<evidence type="ECO:0000313" key="9">
    <source>
        <dbReference type="Proteomes" id="UP000077381"/>
    </source>
</evidence>
<dbReference type="Proteomes" id="UP000077381">
    <property type="component" value="Unassembled WGS sequence"/>
</dbReference>
<feature type="domain" description="HTH luxR-type" evidence="6">
    <location>
        <begin position="148"/>
        <end position="219"/>
    </location>
</feature>
<dbReference type="PROSITE" id="PS50110">
    <property type="entry name" value="RESPONSE_REGULATORY"/>
    <property type="match status" value="1"/>
</dbReference>
<dbReference type="Pfam" id="PF00196">
    <property type="entry name" value="GerE"/>
    <property type="match status" value="1"/>
</dbReference>
<dbReference type="InterPro" id="IPR000792">
    <property type="entry name" value="Tscrpt_reg_LuxR_C"/>
</dbReference>
<evidence type="ECO:0000256" key="3">
    <source>
        <dbReference type="ARBA" id="ARBA00023125"/>
    </source>
</evidence>
<evidence type="ECO:0000259" key="7">
    <source>
        <dbReference type="PROSITE" id="PS50110"/>
    </source>
</evidence>
<keyword evidence="3" id="KW-0238">DNA-binding</keyword>
<dbReference type="InterPro" id="IPR011006">
    <property type="entry name" value="CheY-like_superfamily"/>
</dbReference>
<keyword evidence="1 5" id="KW-0597">Phosphoprotein</keyword>
<evidence type="ECO:0000256" key="2">
    <source>
        <dbReference type="ARBA" id="ARBA00023015"/>
    </source>
</evidence>
<protein>
    <submittedName>
        <fullName evidence="8">Oxygen regulatory protein NreC</fullName>
    </submittedName>
</protein>
<dbReference type="AlphaFoldDB" id="A0A177HYN2"/>
<comment type="caution">
    <text evidence="8">The sequence shown here is derived from an EMBL/GenBank/DDBJ whole genome shotgun (WGS) entry which is preliminary data.</text>
</comment>
<dbReference type="InterPro" id="IPR039420">
    <property type="entry name" value="WalR-like"/>
</dbReference>
<reference evidence="8 9" key="1">
    <citation type="submission" date="2015-12" db="EMBL/GenBank/DDBJ databases">
        <title>Genome sequence of Streptomyces sp. G25.</title>
        <authorList>
            <person name="Poehlein A."/>
            <person name="Roettig A."/>
            <person name="Hiessl S."/>
            <person name="Hauschild P."/>
            <person name="Schauer J."/>
            <person name="Madkour M.H."/>
            <person name="Al-Ansari A.M."/>
            <person name="Almakishah N.H."/>
            <person name="Steinbuechel A."/>
            <person name="Daniel R."/>
        </authorList>
    </citation>
    <scope>NUCLEOTIDE SEQUENCE [LARGE SCALE GENOMIC DNA]</scope>
    <source>
        <strain evidence="9">G25(2015)</strain>
    </source>
</reference>
<evidence type="ECO:0000313" key="8">
    <source>
        <dbReference type="EMBL" id="OAH15414.1"/>
    </source>
</evidence>
<dbReference type="GO" id="GO:0006355">
    <property type="term" value="P:regulation of DNA-templated transcription"/>
    <property type="evidence" value="ECO:0007669"/>
    <property type="project" value="InterPro"/>
</dbReference>
<dbReference type="Gene3D" id="3.40.50.2300">
    <property type="match status" value="1"/>
</dbReference>
<dbReference type="PATRIC" id="fig|1716141.3.peg.1252"/>
<dbReference type="EMBL" id="LOHS01000043">
    <property type="protein sequence ID" value="OAH15414.1"/>
    <property type="molecule type" value="Genomic_DNA"/>
</dbReference>
<dbReference type="CDD" id="cd17535">
    <property type="entry name" value="REC_NarL-like"/>
    <property type="match status" value="1"/>
</dbReference>
<name>A0A177HYN2_9ACTN</name>
<evidence type="ECO:0000256" key="4">
    <source>
        <dbReference type="ARBA" id="ARBA00023163"/>
    </source>
</evidence>
<keyword evidence="2" id="KW-0805">Transcription regulation</keyword>
<sequence>MREPLRAVLGEDQPIVREGITAMLERSGIEVVAAVSHAPDLVRAAAEHKPDVVITDIQMPPDLADDGLQAARRIRAEQPGTPVIVLSQFLDASYALDLVGDDPSGIGYLLKEKVASPQILTDAVQRVVAGGSALDPDVISTLVGRGRTAGPLDGLTPREREVLALMAEGHSNSGIAKKLVVTVPAVERHVTGIFLKLGLQQAESSQHRRVLAVLHYLRR</sequence>
<dbReference type="Pfam" id="PF00072">
    <property type="entry name" value="Response_reg"/>
    <property type="match status" value="1"/>
</dbReference>
<dbReference type="PANTHER" id="PTHR43214:SF24">
    <property type="entry name" value="TRANSCRIPTIONAL REGULATORY PROTEIN NARL-RELATED"/>
    <property type="match status" value="1"/>
</dbReference>
<dbReference type="PROSITE" id="PS50043">
    <property type="entry name" value="HTH_LUXR_2"/>
    <property type="match status" value="1"/>
</dbReference>